<reference evidence="2" key="1">
    <citation type="submission" date="2023-05" db="EMBL/GenBank/DDBJ databases">
        <title>Genome and transcriptome analyses reveal genes involved in the formation of fine ridges on petal epidermal cells in Hibiscus trionum.</title>
        <authorList>
            <person name="Koshimizu S."/>
            <person name="Masuda S."/>
            <person name="Ishii T."/>
            <person name="Shirasu K."/>
            <person name="Hoshino A."/>
            <person name="Arita M."/>
        </authorList>
    </citation>
    <scope>NUCLEOTIDE SEQUENCE</scope>
    <source>
        <strain evidence="2">Hamamatsu line</strain>
    </source>
</reference>
<dbReference type="PANTHER" id="PTHR35218:SF9">
    <property type="entry name" value="ENDONUCLEASE_EXONUCLEASE_PHOSPHATASE DOMAIN-CONTAINING PROTEIN"/>
    <property type="match status" value="1"/>
</dbReference>
<dbReference type="Proteomes" id="UP001165190">
    <property type="component" value="Unassembled WGS sequence"/>
</dbReference>
<dbReference type="AlphaFoldDB" id="A0A9W7J737"/>
<dbReference type="EMBL" id="BSYR01000049">
    <property type="protein sequence ID" value="GMJ08089.1"/>
    <property type="molecule type" value="Genomic_DNA"/>
</dbReference>
<protein>
    <recommendedName>
        <fullName evidence="1">Endonuclease/exonuclease/phosphatase domain-containing protein</fullName>
    </recommendedName>
</protein>
<dbReference type="Gene3D" id="3.60.10.10">
    <property type="entry name" value="Endonuclease/exonuclease/phosphatase"/>
    <property type="match status" value="1"/>
</dbReference>
<evidence type="ECO:0000313" key="2">
    <source>
        <dbReference type="EMBL" id="GMJ08089.1"/>
    </source>
</evidence>
<name>A0A9W7J737_HIBTR</name>
<evidence type="ECO:0000259" key="1">
    <source>
        <dbReference type="Pfam" id="PF03372"/>
    </source>
</evidence>
<sequence length="155" mass="17888">MKLLCWNVRGLGMPRTVRRLQQMLRDLNPSVVFLSETKLRSAQMAQVRRRCGFTKGIDVDAVGRSGGLSFGWKNSCDVSLRSYSQRHIDVIINEDYDEKTWRCTGFYCAPEEQHRAAAWNLLHQINDMPGIPWLIIGDFNEIAFLNEKQGVNKER</sequence>
<dbReference type="PANTHER" id="PTHR35218">
    <property type="entry name" value="RNASE H DOMAIN-CONTAINING PROTEIN"/>
    <property type="match status" value="1"/>
</dbReference>
<accession>A0A9W7J737</accession>
<keyword evidence="3" id="KW-1185">Reference proteome</keyword>
<dbReference type="Pfam" id="PF03372">
    <property type="entry name" value="Exo_endo_phos"/>
    <property type="match status" value="1"/>
</dbReference>
<dbReference type="InterPro" id="IPR036691">
    <property type="entry name" value="Endo/exonu/phosph_ase_sf"/>
</dbReference>
<comment type="caution">
    <text evidence="2">The sequence shown here is derived from an EMBL/GenBank/DDBJ whole genome shotgun (WGS) entry which is preliminary data.</text>
</comment>
<dbReference type="OrthoDB" id="999895at2759"/>
<dbReference type="GO" id="GO:0003824">
    <property type="term" value="F:catalytic activity"/>
    <property type="evidence" value="ECO:0007669"/>
    <property type="project" value="InterPro"/>
</dbReference>
<evidence type="ECO:0000313" key="3">
    <source>
        <dbReference type="Proteomes" id="UP001165190"/>
    </source>
</evidence>
<feature type="domain" description="Endonuclease/exonuclease/phosphatase" evidence="1">
    <location>
        <begin position="5"/>
        <end position="144"/>
    </location>
</feature>
<dbReference type="SUPFAM" id="SSF56219">
    <property type="entry name" value="DNase I-like"/>
    <property type="match status" value="1"/>
</dbReference>
<organism evidence="2 3">
    <name type="scientific">Hibiscus trionum</name>
    <name type="common">Flower of an hour</name>
    <dbReference type="NCBI Taxonomy" id="183268"/>
    <lineage>
        <taxon>Eukaryota</taxon>
        <taxon>Viridiplantae</taxon>
        <taxon>Streptophyta</taxon>
        <taxon>Embryophyta</taxon>
        <taxon>Tracheophyta</taxon>
        <taxon>Spermatophyta</taxon>
        <taxon>Magnoliopsida</taxon>
        <taxon>eudicotyledons</taxon>
        <taxon>Gunneridae</taxon>
        <taxon>Pentapetalae</taxon>
        <taxon>rosids</taxon>
        <taxon>malvids</taxon>
        <taxon>Malvales</taxon>
        <taxon>Malvaceae</taxon>
        <taxon>Malvoideae</taxon>
        <taxon>Hibiscus</taxon>
    </lineage>
</organism>
<proteinExistence type="predicted"/>
<dbReference type="InterPro" id="IPR005135">
    <property type="entry name" value="Endo/exonuclease/phosphatase"/>
</dbReference>
<gene>
    <name evidence="2" type="ORF">HRI_004478100</name>
</gene>